<keyword evidence="2" id="KW-1133">Transmembrane helix</keyword>
<evidence type="ECO:0000256" key="2">
    <source>
        <dbReference type="SAM" id="Phobius"/>
    </source>
</evidence>
<comment type="caution">
    <text evidence="3">The sequence shown here is derived from an EMBL/GenBank/DDBJ whole genome shotgun (WGS) entry which is preliminary data.</text>
</comment>
<feature type="region of interest" description="Disordered" evidence="1">
    <location>
        <begin position="1"/>
        <end position="48"/>
    </location>
</feature>
<accession>A0ABV6P7B9</accession>
<feature type="transmembrane region" description="Helical" evidence="2">
    <location>
        <begin position="85"/>
        <end position="105"/>
    </location>
</feature>
<evidence type="ECO:0000256" key="1">
    <source>
        <dbReference type="SAM" id="MobiDB-lite"/>
    </source>
</evidence>
<sequence>MQQPAGSQKKGRPTPTRKEQEAARRRPLVPDDRKAARQAQREAARRAQMETRIALETGDESRMPVRDRGPQKRFARDYVDGKWSLGEWLMLIVVAWLIASFTVTGNFQAQAVMYGVLWAVMGLVLLEAFLRSRGLKKALLARFGEIEPGTVWYGVTRQMQLRRLRMPRPQVARGEEPRR</sequence>
<keyword evidence="2" id="KW-0472">Membrane</keyword>
<feature type="transmembrane region" description="Helical" evidence="2">
    <location>
        <begin position="111"/>
        <end position="130"/>
    </location>
</feature>
<reference evidence="3 4" key="1">
    <citation type="submission" date="2024-09" db="EMBL/GenBank/DDBJ databases">
        <authorList>
            <person name="Sun Q."/>
            <person name="Mori K."/>
        </authorList>
    </citation>
    <scope>NUCLEOTIDE SEQUENCE [LARGE SCALE GENOMIC DNA]</scope>
    <source>
        <strain evidence="3 4">NCAIM B.02604</strain>
    </source>
</reference>
<organism evidence="3 4">
    <name type="scientific">Micrococcoides hystricis</name>
    <dbReference type="NCBI Taxonomy" id="1572761"/>
    <lineage>
        <taxon>Bacteria</taxon>
        <taxon>Bacillati</taxon>
        <taxon>Actinomycetota</taxon>
        <taxon>Actinomycetes</taxon>
        <taxon>Micrococcales</taxon>
        <taxon>Micrococcaceae</taxon>
        <taxon>Micrococcoides</taxon>
    </lineage>
</organism>
<name>A0ABV6P7B9_9MICC</name>
<keyword evidence="2" id="KW-0812">Transmembrane</keyword>
<keyword evidence="4" id="KW-1185">Reference proteome</keyword>
<protein>
    <submittedName>
        <fullName evidence="3">DUF3043 domain-containing protein</fullName>
    </submittedName>
</protein>
<dbReference type="RefSeq" id="WP_377457554.1">
    <property type="nucleotide sequence ID" value="NZ_JBHLUB010000001.1"/>
</dbReference>
<evidence type="ECO:0000313" key="4">
    <source>
        <dbReference type="Proteomes" id="UP001589862"/>
    </source>
</evidence>
<proteinExistence type="predicted"/>
<feature type="compositionally biased region" description="Basic and acidic residues" evidence="1">
    <location>
        <begin position="16"/>
        <end position="48"/>
    </location>
</feature>
<dbReference type="EMBL" id="JBHLUB010000001">
    <property type="protein sequence ID" value="MFC0581039.1"/>
    <property type="molecule type" value="Genomic_DNA"/>
</dbReference>
<gene>
    <name evidence="3" type="ORF">ACFFFR_01370</name>
</gene>
<dbReference type="InterPro" id="IPR021403">
    <property type="entry name" value="DUF3043"/>
</dbReference>
<evidence type="ECO:0000313" key="3">
    <source>
        <dbReference type="EMBL" id="MFC0581039.1"/>
    </source>
</evidence>
<dbReference type="Proteomes" id="UP001589862">
    <property type="component" value="Unassembled WGS sequence"/>
</dbReference>
<dbReference type="Pfam" id="PF11241">
    <property type="entry name" value="DUF3043"/>
    <property type="match status" value="1"/>
</dbReference>